<dbReference type="PANTHER" id="PTHR31005:SF8">
    <property type="entry name" value="DUF4139 DOMAIN-CONTAINING PROTEIN"/>
    <property type="match status" value="1"/>
</dbReference>
<evidence type="ECO:0000256" key="1">
    <source>
        <dbReference type="SAM" id="Coils"/>
    </source>
</evidence>
<name>A0A369IZS3_HYPMA</name>
<sequence length="599" mass="65179">MTTSSTHTPTSNAIELIPAEHSTILGVTVYPGRAEITRLFKFKTHTGQNQVIVNNLPNVLDRNSLRVEGRGDAVIHGVTVSNMTRSTPSSTSPALAALLLKKKKTLKALERCKKSLASLEAYLATVHVQHVDMSHLEKIVDDYDSVGAKLDNRVLELEQELVDIEADVDAERMKLTGQPQSQDLNIQASIDVFSEAGGDIELTLRYAVQAASWHATYDIRVDMHAENDPVTLVYKAAITQSTGEDWTDIPLTLDTITPTFGVGVPNLEPWNLSLHRNVPLYSYASAPPGASIVVDQLAPPGTPPGAPPPAPAPMAQAAPVLMPAIAHRELTISSMGNVSATFQVPGTITIPSDGVAHAVTIAQLDLSAAMSWLSVPKKDPRVHLNAKINNASQYTFLRGESSVYVDGSFISRSKVPAVSPGESFNCSLGVDPSIRITYHQRTIKASRKGFYSKSNNKMYSQQITIFNTKVTPVSDIKVMDQFPISEDSRIQVKRINPALALPEETDGSPMPTHISHGVIAQWDGADEADVDQASFGRNGKFNWVCSLPPQGKIILQLEWEVSAPINENVYGQDPGDLDPSTFPNIGDAYSHHYTRNRYI</sequence>
<gene>
    <name evidence="4" type="primary">F37C4.5_3</name>
    <name evidence="4" type="ORF">Hypma_004843</name>
</gene>
<dbReference type="InterPro" id="IPR037291">
    <property type="entry name" value="DUF4139"/>
</dbReference>
<organism evidence="4 5">
    <name type="scientific">Hypsizygus marmoreus</name>
    <name type="common">White beech mushroom</name>
    <name type="synonym">Agaricus marmoreus</name>
    <dbReference type="NCBI Taxonomy" id="39966"/>
    <lineage>
        <taxon>Eukaryota</taxon>
        <taxon>Fungi</taxon>
        <taxon>Dikarya</taxon>
        <taxon>Basidiomycota</taxon>
        <taxon>Agaricomycotina</taxon>
        <taxon>Agaricomycetes</taxon>
        <taxon>Agaricomycetidae</taxon>
        <taxon>Agaricales</taxon>
        <taxon>Tricholomatineae</taxon>
        <taxon>Lyophyllaceae</taxon>
        <taxon>Hypsizygus</taxon>
    </lineage>
</organism>
<keyword evidence="5" id="KW-1185">Reference proteome</keyword>
<dbReference type="InterPro" id="IPR025554">
    <property type="entry name" value="DUF4140"/>
</dbReference>
<protein>
    <submittedName>
        <fullName evidence="4">Protein F37C4.5</fullName>
    </submittedName>
</protein>
<dbReference type="STRING" id="39966.A0A369IZS3"/>
<evidence type="ECO:0000313" key="4">
    <source>
        <dbReference type="EMBL" id="RDB15251.1"/>
    </source>
</evidence>
<dbReference type="EMBL" id="LUEZ02000184">
    <property type="protein sequence ID" value="RDB15251.1"/>
    <property type="molecule type" value="Genomic_DNA"/>
</dbReference>
<dbReference type="InParanoid" id="A0A369IZS3"/>
<dbReference type="Pfam" id="PF13598">
    <property type="entry name" value="DUF4139"/>
    <property type="match status" value="1"/>
</dbReference>
<dbReference type="OrthoDB" id="10068793at2759"/>
<feature type="domain" description="DUF4140" evidence="3">
    <location>
        <begin position="27"/>
        <end position="125"/>
    </location>
</feature>
<proteinExistence type="predicted"/>
<evidence type="ECO:0000259" key="3">
    <source>
        <dbReference type="Pfam" id="PF13600"/>
    </source>
</evidence>
<dbReference type="Proteomes" id="UP000076154">
    <property type="component" value="Unassembled WGS sequence"/>
</dbReference>
<dbReference type="NCBIfam" id="TIGR02231">
    <property type="entry name" value="mucoidy inhibitor MuiA family protein"/>
    <property type="match status" value="1"/>
</dbReference>
<dbReference type="PANTHER" id="PTHR31005">
    <property type="entry name" value="DUF4139 DOMAIN-CONTAINING PROTEIN"/>
    <property type="match status" value="1"/>
</dbReference>
<feature type="domain" description="DUF4139" evidence="2">
    <location>
        <begin position="202"/>
        <end position="564"/>
    </location>
</feature>
<reference evidence="4" key="1">
    <citation type="submission" date="2018-04" db="EMBL/GenBank/DDBJ databases">
        <title>Whole genome sequencing of Hypsizygus marmoreus.</title>
        <authorList>
            <person name="Choi I.-G."/>
            <person name="Min B."/>
            <person name="Kim J.-G."/>
            <person name="Kim S."/>
            <person name="Oh Y.-L."/>
            <person name="Kong W.-S."/>
            <person name="Park H."/>
            <person name="Jeong J."/>
            <person name="Song E.-S."/>
        </authorList>
    </citation>
    <scope>NUCLEOTIDE SEQUENCE [LARGE SCALE GENOMIC DNA]</scope>
    <source>
        <strain evidence="4">51987-8</strain>
    </source>
</reference>
<dbReference type="Pfam" id="PF13600">
    <property type="entry name" value="DUF4140"/>
    <property type="match status" value="1"/>
</dbReference>
<evidence type="ECO:0000259" key="2">
    <source>
        <dbReference type="Pfam" id="PF13598"/>
    </source>
</evidence>
<dbReference type="AlphaFoldDB" id="A0A369IZS3"/>
<comment type="caution">
    <text evidence="4">The sequence shown here is derived from an EMBL/GenBank/DDBJ whole genome shotgun (WGS) entry which is preliminary data.</text>
</comment>
<evidence type="ECO:0000313" key="5">
    <source>
        <dbReference type="Proteomes" id="UP000076154"/>
    </source>
</evidence>
<keyword evidence="1" id="KW-0175">Coiled coil</keyword>
<dbReference type="InterPro" id="IPR011935">
    <property type="entry name" value="CHP02231"/>
</dbReference>
<accession>A0A369IZS3</accession>
<feature type="coiled-coil region" evidence="1">
    <location>
        <begin position="147"/>
        <end position="174"/>
    </location>
</feature>